<dbReference type="GO" id="GO:0005654">
    <property type="term" value="C:nucleoplasm"/>
    <property type="evidence" value="ECO:0007669"/>
    <property type="project" value="UniProtKB-SubCell"/>
</dbReference>
<keyword evidence="4 12" id="KW-0863">Zinc-finger</keyword>
<keyword evidence="10" id="KW-0539">Nucleus</keyword>
<organism evidence="14">
    <name type="scientific">Amphimedon queenslandica</name>
    <name type="common">Sponge</name>
    <dbReference type="NCBI Taxonomy" id="400682"/>
    <lineage>
        <taxon>Eukaryota</taxon>
        <taxon>Metazoa</taxon>
        <taxon>Porifera</taxon>
        <taxon>Demospongiae</taxon>
        <taxon>Heteroscleromorpha</taxon>
        <taxon>Haplosclerida</taxon>
        <taxon>Niphatidae</taxon>
        <taxon>Amphimedon</taxon>
    </lineage>
</organism>
<dbReference type="EnsemblMetazoa" id="Aqu2.1.33863_001">
    <property type="protein sequence ID" value="Aqu2.1.33863_001"/>
    <property type="gene ID" value="Aqu2.1.33863"/>
</dbReference>
<protein>
    <recommendedName>
        <fullName evidence="13">THAP-type domain-containing protein</fullName>
    </recommendedName>
</protein>
<evidence type="ECO:0000256" key="3">
    <source>
        <dbReference type="ARBA" id="ARBA00022723"/>
    </source>
</evidence>
<name>A0A1X7V1H4_AMPQE</name>
<dbReference type="Pfam" id="PF05485">
    <property type="entry name" value="THAP"/>
    <property type="match status" value="1"/>
</dbReference>
<evidence type="ECO:0000256" key="2">
    <source>
        <dbReference type="ARBA" id="ARBA00006177"/>
    </source>
</evidence>
<evidence type="ECO:0000313" key="14">
    <source>
        <dbReference type="EnsemblMetazoa" id="Aqu2.1.33863_001"/>
    </source>
</evidence>
<sequence>MVHDCCVPGCSNNSTREAHLSFFSLPLKRKSLLKQWVHAIGRKNLQLNKHTRICSEHFIQANGRLLRKD</sequence>
<comment type="similarity">
    <text evidence="2">Belongs to the THAP1 family.</text>
</comment>
<proteinExistence type="inferred from homology"/>
<dbReference type="PROSITE" id="PS50950">
    <property type="entry name" value="ZF_THAP"/>
    <property type="match status" value="1"/>
</dbReference>
<evidence type="ECO:0000256" key="8">
    <source>
        <dbReference type="ARBA" id="ARBA00023125"/>
    </source>
</evidence>
<keyword evidence="11" id="KW-0131">Cell cycle</keyword>
<dbReference type="PANTHER" id="PTHR46600:SF1">
    <property type="entry name" value="THAP DOMAIN-CONTAINING PROTEIN 1"/>
    <property type="match status" value="1"/>
</dbReference>
<keyword evidence="9" id="KW-0804">Transcription</keyword>
<keyword evidence="6" id="KW-0805">Transcription regulation</keyword>
<dbReference type="OMA" id="QWVHAIG"/>
<evidence type="ECO:0000256" key="9">
    <source>
        <dbReference type="ARBA" id="ARBA00023163"/>
    </source>
</evidence>
<keyword evidence="7" id="KW-0175">Coiled coil</keyword>
<dbReference type="Gene3D" id="6.20.210.20">
    <property type="entry name" value="THAP domain"/>
    <property type="match status" value="1"/>
</dbReference>
<accession>A0A1X7V1H4</accession>
<keyword evidence="5" id="KW-0862">Zinc</keyword>
<dbReference type="InterPro" id="IPR026516">
    <property type="entry name" value="THAP1/10"/>
</dbReference>
<dbReference type="GO" id="GO:0008270">
    <property type="term" value="F:zinc ion binding"/>
    <property type="evidence" value="ECO:0007669"/>
    <property type="project" value="UniProtKB-KW"/>
</dbReference>
<keyword evidence="3" id="KW-0479">Metal-binding</keyword>
<dbReference type="eggNOG" id="ENOG502SGPN">
    <property type="taxonomic scope" value="Eukaryota"/>
</dbReference>
<evidence type="ECO:0000256" key="12">
    <source>
        <dbReference type="PROSITE-ProRule" id="PRU00309"/>
    </source>
</evidence>
<evidence type="ECO:0000256" key="6">
    <source>
        <dbReference type="ARBA" id="ARBA00023015"/>
    </source>
</evidence>
<evidence type="ECO:0000256" key="11">
    <source>
        <dbReference type="ARBA" id="ARBA00023306"/>
    </source>
</evidence>
<dbReference type="InParanoid" id="A0A1X7V1H4"/>
<dbReference type="GO" id="GO:0043565">
    <property type="term" value="F:sequence-specific DNA binding"/>
    <property type="evidence" value="ECO:0007669"/>
    <property type="project" value="InterPro"/>
</dbReference>
<dbReference type="InterPro" id="IPR038441">
    <property type="entry name" value="THAP_Znf_sf"/>
</dbReference>
<evidence type="ECO:0000256" key="10">
    <source>
        <dbReference type="ARBA" id="ARBA00023242"/>
    </source>
</evidence>
<dbReference type="PANTHER" id="PTHR46600">
    <property type="entry name" value="THAP DOMAIN-CONTAINING"/>
    <property type="match status" value="1"/>
</dbReference>
<keyword evidence="8 12" id="KW-0238">DNA-binding</keyword>
<evidence type="ECO:0000256" key="4">
    <source>
        <dbReference type="ARBA" id="ARBA00022771"/>
    </source>
</evidence>
<evidence type="ECO:0000256" key="1">
    <source>
        <dbReference type="ARBA" id="ARBA00004642"/>
    </source>
</evidence>
<dbReference type="SUPFAM" id="SSF57716">
    <property type="entry name" value="Glucocorticoid receptor-like (DNA-binding domain)"/>
    <property type="match status" value="1"/>
</dbReference>
<dbReference type="InterPro" id="IPR006612">
    <property type="entry name" value="THAP_Znf"/>
</dbReference>
<reference evidence="14" key="1">
    <citation type="submission" date="2017-05" db="UniProtKB">
        <authorList>
            <consortium name="EnsemblMetazoa"/>
        </authorList>
    </citation>
    <scope>IDENTIFICATION</scope>
</reference>
<feature type="domain" description="THAP-type" evidence="13">
    <location>
        <begin position="1"/>
        <end position="69"/>
    </location>
</feature>
<evidence type="ECO:0000256" key="7">
    <source>
        <dbReference type="ARBA" id="ARBA00023054"/>
    </source>
</evidence>
<evidence type="ECO:0000259" key="13">
    <source>
        <dbReference type="PROSITE" id="PS50950"/>
    </source>
</evidence>
<evidence type="ECO:0000256" key="5">
    <source>
        <dbReference type="ARBA" id="ARBA00022833"/>
    </source>
</evidence>
<dbReference type="AlphaFoldDB" id="A0A1X7V1H4"/>
<comment type="subcellular location">
    <subcellularLocation>
        <location evidence="1">Nucleus</location>
        <location evidence="1">Nucleoplasm</location>
    </subcellularLocation>
</comment>